<dbReference type="AlphaFoldDB" id="A0A6H2A0G6"/>
<name>A0A6H2A0G6_9ZZZZ</name>
<evidence type="ECO:0000313" key="1">
    <source>
        <dbReference type="EMBL" id="QJA53202.1"/>
    </source>
</evidence>
<keyword evidence="1" id="KW-0808">Transferase</keyword>
<reference evidence="1" key="1">
    <citation type="submission" date="2020-03" db="EMBL/GenBank/DDBJ databases">
        <title>The deep terrestrial virosphere.</title>
        <authorList>
            <person name="Holmfeldt K."/>
            <person name="Nilsson E."/>
            <person name="Simone D."/>
            <person name="Lopez-Fernandez M."/>
            <person name="Wu X."/>
            <person name="de Brujin I."/>
            <person name="Lundin D."/>
            <person name="Andersson A."/>
            <person name="Bertilsson S."/>
            <person name="Dopson M."/>
        </authorList>
    </citation>
    <scope>NUCLEOTIDE SEQUENCE</scope>
    <source>
        <strain evidence="1">TM448A03302</strain>
    </source>
</reference>
<protein>
    <submittedName>
        <fullName evidence="1">Putative glycosyltransferase</fullName>
    </submittedName>
</protein>
<proteinExistence type="predicted"/>
<dbReference type="Gene3D" id="3.90.550.10">
    <property type="entry name" value="Spore Coat Polysaccharide Biosynthesis Protein SpsA, Chain A"/>
    <property type="match status" value="1"/>
</dbReference>
<sequence>MKMLIATPTRNIKEYCLREYLGMLSSLKISDDIQADYLIVDNSDNNSYVEKIKSMCNGFKAEVVNIQFGKEVNTRKRLCDCYNYIRRVALERGYDYLFIIEQDVIPPNDITERLLSVNKDVVCAYYCRDTIYAKDVPMFWVDVVVGCINVHGNLKEHLMGFIDKNSIPKQPFRVRGSGLGCVMIKREVLRNVKFMYDEDWTNHPDYFFSEWCEAMGYEMVVVPTECKHIYEQWSKEVVY</sequence>
<dbReference type="EMBL" id="MT144402">
    <property type="protein sequence ID" value="QJA53202.1"/>
    <property type="molecule type" value="Genomic_DNA"/>
</dbReference>
<gene>
    <name evidence="1" type="ORF">TM448A03302_0009</name>
</gene>
<dbReference type="InterPro" id="IPR029044">
    <property type="entry name" value="Nucleotide-diphossugar_trans"/>
</dbReference>
<organism evidence="1">
    <name type="scientific">viral metagenome</name>
    <dbReference type="NCBI Taxonomy" id="1070528"/>
    <lineage>
        <taxon>unclassified sequences</taxon>
        <taxon>metagenomes</taxon>
        <taxon>organismal metagenomes</taxon>
    </lineage>
</organism>
<dbReference type="SUPFAM" id="SSF53448">
    <property type="entry name" value="Nucleotide-diphospho-sugar transferases"/>
    <property type="match status" value="1"/>
</dbReference>
<accession>A0A6H2A0G6</accession>
<dbReference type="GO" id="GO:0016740">
    <property type="term" value="F:transferase activity"/>
    <property type="evidence" value="ECO:0007669"/>
    <property type="project" value="UniProtKB-KW"/>
</dbReference>